<feature type="domain" description="Phosphagen kinase C-terminal" evidence="6">
    <location>
        <begin position="6"/>
        <end position="259"/>
    </location>
</feature>
<dbReference type="PANTHER" id="PTHR24172">
    <property type="entry name" value="ANK_REP_REGION DOMAIN-CONTAINING PROTEIN"/>
    <property type="match status" value="1"/>
</dbReference>
<dbReference type="SUPFAM" id="SSF55931">
    <property type="entry name" value="Glutamine synthetase/guanido kinase"/>
    <property type="match status" value="1"/>
</dbReference>
<evidence type="ECO:0000259" key="6">
    <source>
        <dbReference type="PROSITE" id="PS51510"/>
    </source>
</evidence>
<evidence type="ECO:0000256" key="4">
    <source>
        <dbReference type="ARBA" id="ARBA00022840"/>
    </source>
</evidence>
<comment type="similarity">
    <text evidence="5">Belongs to the ATP:guanido phosphotransferase family.</text>
</comment>
<evidence type="ECO:0000256" key="5">
    <source>
        <dbReference type="PROSITE-ProRule" id="PRU00843"/>
    </source>
</evidence>
<dbReference type="AlphaFoldDB" id="A0AAV8VED2"/>
<dbReference type="PANTHER" id="PTHR24172:SF4">
    <property type="entry name" value="ANK_REP_REGION DOMAIN-CONTAINING PROTEIN"/>
    <property type="match status" value="1"/>
</dbReference>
<accession>A0AAV8VED2</accession>
<gene>
    <name evidence="7" type="ORF">NQ315_015141</name>
</gene>
<reference evidence="7 8" key="1">
    <citation type="journal article" date="2023" name="Insect Mol. Biol.">
        <title>Genome sequencing provides insights into the evolution of gene families encoding plant cell wall-degrading enzymes in longhorned beetles.</title>
        <authorList>
            <person name="Shin N.R."/>
            <person name="Okamura Y."/>
            <person name="Kirsch R."/>
            <person name="Pauchet Y."/>
        </authorList>
    </citation>
    <scope>NUCLEOTIDE SEQUENCE [LARGE SCALE GENOMIC DNA]</scope>
    <source>
        <strain evidence="7">EAD_L_NR</strain>
    </source>
</reference>
<dbReference type="Proteomes" id="UP001159042">
    <property type="component" value="Unassembled WGS sequence"/>
</dbReference>
<keyword evidence="8" id="KW-1185">Reference proteome</keyword>
<evidence type="ECO:0000313" key="7">
    <source>
        <dbReference type="EMBL" id="KAJ8912629.1"/>
    </source>
</evidence>
<comment type="caution">
    <text evidence="7">The sequence shown here is derived from an EMBL/GenBank/DDBJ whole genome shotgun (WGS) entry which is preliminary data.</text>
</comment>
<feature type="binding site" evidence="5">
    <location>
        <begin position="188"/>
        <end position="192"/>
    </location>
    <ligand>
        <name>ATP</name>
        <dbReference type="ChEBI" id="CHEBI:30616"/>
    </ligand>
</feature>
<comment type="caution">
    <text evidence="5">Lacks conserved residue(s) required for the propagation of feature annotation.</text>
</comment>
<sequence length="285" mass="32513">MENKIETLLGTLDATRNLVDFELPKSLFHGELELVERIITSILLSKEVAKALYPLTSDEEIEEKGSGTYYTMNEVLEDPSEARILLASNGLLIPLWNIPESDRLHGKFWPYGRGVFVSNNSNLAVWINVLDHIRIVTCTPHTHPGNIGQIYSRMARLMSVLDEHLQFRLDRKLGYLTARPSALGNTLQFNLALRFPYLIKEPENLKHLCTTRSLTYHRSTNTSDVVRIGNQQCLGITELQCFEDFCTAIANMLQLEKDMAMSSSLHIAAMFLNMFRKKKEQAEIR</sequence>
<dbReference type="PROSITE" id="PS51510">
    <property type="entry name" value="PHOSPHAGEN_KINASE_C"/>
    <property type="match status" value="1"/>
</dbReference>
<feature type="binding site" evidence="5">
    <location>
        <begin position="9"/>
        <end position="13"/>
    </location>
    <ligand>
        <name>ATP</name>
        <dbReference type="ChEBI" id="CHEBI:30616"/>
    </ligand>
</feature>
<organism evidence="7 8">
    <name type="scientific">Exocentrus adspersus</name>
    <dbReference type="NCBI Taxonomy" id="1586481"/>
    <lineage>
        <taxon>Eukaryota</taxon>
        <taxon>Metazoa</taxon>
        <taxon>Ecdysozoa</taxon>
        <taxon>Arthropoda</taxon>
        <taxon>Hexapoda</taxon>
        <taxon>Insecta</taxon>
        <taxon>Pterygota</taxon>
        <taxon>Neoptera</taxon>
        <taxon>Endopterygota</taxon>
        <taxon>Coleoptera</taxon>
        <taxon>Polyphaga</taxon>
        <taxon>Cucujiformia</taxon>
        <taxon>Chrysomeloidea</taxon>
        <taxon>Cerambycidae</taxon>
        <taxon>Lamiinae</taxon>
        <taxon>Acanthocinini</taxon>
        <taxon>Exocentrus</taxon>
    </lineage>
</organism>
<evidence type="ECO:0000256" key="1">
    <source>
        <dbReference type="ARBA" id="ARBA00022679"/>
    </source>
</evidence>
<dbReference type="EMBL" id="JANEYG010000118">
    <property type="protein sequence ID" value="KAJ8912629.1"/>
    <property type="molecule type" value="Genomic_DNA"/>
</dbReference>
<proteinExistence type="inferred from homology"/>
<feature type="binding site" evidence="5">
    <location>
        <position position="134"/>
    </location>
    <ligand>
        <name>ATP</name>
        <dbReference type="ChEBI" id="CHEBI:30616"/>
    </ligand>
</feature>
<dbReference type="GO" id="GO:0016301">
    <property type="term" value="F:kinase activity"/>
    <property type="evidence" value="ECO:0007669"/>
    <property type="project" value="UniProtKB-KW"/>
</dbReference>
<keyword evidence="3 5" id="KW-0418">Kinase</keyword>
<feature type="binding site" evidence="5">
    <location>
        <begin position="217"/>
        <end position="222"/>
    </location>
    <ligand>
        <name>ATP</name>
        <dbReference type="ChEBI" id="CHEBI:30616"/>
    </ligand>
</feature>
<dbReference type="Gene3D" id="3.30.590.10">
    <property type="entry name" value="Glutamine synthetase/guanido kinase, catalytic domain"/>
    <property type="match status" value="1"/>
</dbReference>
<dbReference type="Pfam" id="PF00217">
    <property type="entry name" value="ATP-gua_Ptrans"/>
    <property type="match status" value="1"/>
</dbReference>
<keyword evidence="4 5" id="KW-0067">ATP-binding</keyword>
<dbReference type="InterPro" id="IPR022414">
    <property type="entry name" value="ATP-guanido_PTrfase_cat"/>
</dbReference>
<dbReference type="GO" id="GO:0005524">
    <property type="term" value="F:ATP binding"/>
    <property type="evidence" value="ECO:0007669"/>
    <property type="project" value="UniProtKB-UniRule"/>
</dbReference>
<evidence type="ECO:0000256" key="2">
    <source>
        <dbReference type="ARBA" id="ARBA00022741"/>
    </source>
</evidence>
<name>A0AAV8VED2_9CUCU</name>
<keyword evidence="1 5" id="KW-0808">Transferase</keyword>
<evidence type="ECO:0000256" key="3">
    <source>
        <dbReference type="ARBA" id="ARBA00022777"/>
    </source>
</evidence>
<evidence type="ECO:0000313" key="8">
    <source>
        <dbReference type="Proteomes" id="UP001159042"/>
    </source>
</evidence>
<keyword evidence="2 5" id="KW-0547">Nucleotide-binding</keyword>
<dbReference type="InterPro" id="IPR014746">
    <property type="entry name" value="Gln_synth/guanido_kin_cat_dom"/>
</dbReference>
<protein>
    <recommendedName>
        <fullName evidence="6">Phosphagen kinase C-terminal domain-containing protein</fullName>
    </recommendedName>
</protein>